<dbReference type="SUPFAM" id="SSF52402">
    <property type="entry name" value="Adenine nucleotide alpha hydrolases-like"/>
    <property type="match status" value="1"/>
</dbReference>
<evidence type="ECO:0000259" key="9">
    <source>
        <dbReference type="SMART" id="SM00977"/>
    </source>
</evidence>
<dbReference type="Pfam" id="PF11734">
    <property type="entry name" value="TilS_C"/>
    <property type="match status" value="1"/>
</dbReference>
<keyword evidence="2 8" id="KW-0963">Cytoplasm</keyword>
<dbReference type="GO" id="GO:0006400">
    <property type="term" value="P:tRNA modification"/>
    <property type="evidence" value="ECO:0007669"/>
    <property type="project" value="UniProtKB-UniRule"/>
</dbReference>
<dbReference type="InterPro" id="IPR012094">
    <property type="entry name" value="tRNA_Ile_lys_synt"/>
</dbReference>
<evidence type="ECO:0000256" key="8">
    <source>
        <dbReference type="HAMAP-Rule" id="MF_01161"/>
    </source>
</evidence>
<reference evidence="10" key="1">
    <citation type="submission" date="2023-07" db="EMBL/GenBank/DDBJ databases">
        <title>Genomic Encyclopedia of Type Strains, Phase IV (KMG-IV): sequencing the most valuable type-strain genomes for metagenomic binning, comparative biology and taxonomic classification.</title>
        <authorList>
            <person name="Goeker M."/>
        </authorList>
    </citation>
    <scope>NUCLEOTIDE SEQUENCE</scope>
    <source>
        <strain evidence="10">DSM 23947</strain>
    </source>
</reference>
<dbReference type="NCBIfam" id="TIGR02432">
    <property type="entry name" value="lysidine_TilS_N"/>
    <property type="match status" value="1"/>
</dbReference>
<dbReference type="Proteomes" id="UP001237207">
    <property type="component" value="Unassembled WGS sequence"/>
</dbReference>
<dbReference type="InterPro" id="IPR012796">
    <property type="entry name" value="Lysidine-tRNA-synth_C"/>
</dbReference>
<dbReference type="Pfam" id="PF09179">
    <property type="entry name" value="TilS"/>
    <property type="match status" value="1"/>
</dbReference>
<evidence type="ECO:0000256" key="5">
    <source>
        <dbReference type="ARBA" id="ARBA00022741"/>
    </source>
</evidence>
<keyword evidence="4 8" id="KW-0819">tRNA processing</keyword>
<evidence type="ECO:0000313" key="10">
    <source>
        <dbReference type="EMBL" id="MDQ0216181.1"/>
    </source>
</evidence>
<gene>
    <name evidence="8" type="primary">tilS</name>
    <name evidence="10" type="ORF">J2S13_002619</name>
</gene>
<evidence type="ECO:0000256" key="2">
    <source>
        <dbReference type="ARBA" id="ARBA00022490"/>
    </source>
</evidence>
<evidence type="ECO:0000256" key="1">
    <source>
        <dbReference type="ARBA" id="ARBA00004496"/>
    </source>
</evidence>
<dbReference type="EC" id="6.3.4.19" evidence="8"/>
<dbReference type="GO" id="GO:0005737">
    <property type="term" value="C:cytoplasm"/>
    <property type="evidence" value="ECO:0007669"/>
    <property type="project" value="UniProtKB-SubCell"/>
</dbReference>
<name>A0AAJ1WLG8_9BACI</name>
<dbReference type="GO" id="GO:0032267">
    <property type="term" value="F:tRNA(Ile)-lysidine synthase activity"/>
    <property type="evidence" value="ECO:0007669"/>
    <property type="project" value="UniProtKB-EC"/>
</dbReference>
<dbReference type="HAMAP" id="MF_01161">
    <property type="entry name" value="tRNA_Ile_lys_synt"/>
    <property type="match status" value="1"/>
</dbReference>
<dbReference type="Gene3D" id="3.30.465.60">
    <property type="match status" value="1"/>
</dbReference>
<comment type="catalytic activity">
    <reaction evidence="7 8">
        <text>cytidine(34) in tRNA(Ile2) + L-lysine + ATP = lysidine(34) in tRNA(Ile2) + AMP + diphosphate + H(+)</text>
        <dbReference type="Rhea" id="RHEA:43744"/>
        <dbReference type="Rhea" id="RHEA-COMP:10625"/>
        <dbReference type="Rhea" id="RHEA-COMP:10670"/>
        <dbReference type="ChEBI" id="CHEBI:15378"/>
        <dbReference type="ChEBI" id="CHEBI:30616"/>
        <dbReference type="ChEBI" id="CHEBI:32551"/>
        <dbReference type="ChEBI" id="CHEBI:33019"/>
        <dbReference type="ChEBI" id="CHEBI:82748"/>
        <dbReference type="ChEBI" id="CHEBI:83665"/>
        <dbReference type="ChEBI" id="CHEBI:456215"/>
        <dbReference type="EC" id="6.3.4.19"/>
    </reaction>
</comment>
<dbReference type="Gene3D" id="3.40.50.620">
    <property type="entry name" value="HUPs"/>
    <property type="match status" value="1"/>
</dbReference>
<evidence type="ECO:0000256" key="3">
    <source>
        <dbReference type="ARBA" id="ARBA00022598"/>
    </source>
</evidence>
<protein>
    <recommendedName>
        <fullName evidence="8">tRNA(Ile)-lysidine synthase</fullName>
        <ecNumber evidence="8">6.3.4.19</ecNumber>
    </recommendedName>
    <alternativeName>
        <fullName evidence="8">tRNA(Ile)-2-lysyl-cytidine synthase</fullName>
    </alternativeName>
    <alternativeName>
        <fullName evidence="8">tRNA(Ile)-lysidine synthetase</fullName>
    </alternativeName>
</protein>
<comment type="function">
    <text evidence="8">Ligates lysine onto the cytidine present at position 34 of the AUA codon-specific tRNA(Ile) that contains the anticodon CAU, in an ATP-dependent manner. Cytidine is converted to lysidine, thus changing the amino acid specificity of the tRNA from methionine to isoleucine.</text>
</comment>
<evidence type="ECO:0000256" key="6">
    <source>
        <dbReference type="ARBA" id="ARBA00022840"/>
    </source>
</evidence>
<dbReference type="PANTHER" id="PTHR43033:SF1">
    <property type="entry name" value="TRNA(ILE)-LYSIDINE SYNTHASE-RELATED"/>
    <property type="match status" value="1"/>
</dbReference>
<evidence type="ECO:0000256" key="7">
    <source>
        <dbReference type="ARBA" id="ARBA00048539"/>
    </source>
</evidence>
<dbReference type="EMBL" id="JAUSUC010000038">
    <property type="protein sequence ID" value="MDQ0216181.1"/>
    <property type="molecule type" value="Genomic_DNA"/>
</dbReference>
<organism evidence="10 11">
    <name type="scientific">Oikeobacillus pervagus</name>
    <dbReference type="NCBI Taxonomy" id="1325931"/>
    <lineage>
        <taxon>Bacteria</taxon>
        <taxon>Bacillati</taxon>
        <taxon>Bacillota</taxon>
        <taxon>Bacilli</taxon>
        <taxon>Bacillales</taxon>
        <taxon>Bacillaceae</taxon>
        <taxon>Oikeobacillus</taxon>
    </lineage>
</organism>
<evidence type="ECO:0000313" key="11">
    <source>
        <dbReference type="Proteomes" id="UP001237207"/>
    </source>
</evidence>
<dbReference type="InterPro" id="IPR012795">
    <property type="entry name" value="tRNA_Ile_lys_synt_N"/>
</dbReference>
<keyword evidence="3 8" id="KW-0436">Ligase</keyword>
<keyword evidence="11" id="KW-1185">Reference proteome</keyword>
<keyword evidence="5 8" id="KW-0547">Nucleotide-binding</keyword>
<dbReference type="CDD" id="cd01992">
    <property type="entry name" value="TilS_N"/>
    <property type="match status" value="1"/>
</dbReference>
<dbReference type="RefSeq" id="WP_307258181.1">
    <property type="nucleotide sequence ID" value="NZ_JAUSUC010000038.1"/>
</dbReference>
<proteinExistence type="inferred from homology"/>
<dbReference type="InterPro" id="IPR014729">
    <property type="entry name" value="Rossmann-like_a/b/a_fold"/>
</dbReference>
<dbReference type="SMART" id="SM00977">
    <property type="entry name" value="TilS_C"/>
    <property type="match status" value="1"/>
</dbReference>
<comment type="caution">
    <text evidence="10">The sequence shown here is derived from an EMBL/GenBank/DDBJ whole genome shotgun (WGS) entry which is preliminary data.</text>
</comment>
<sequence>MLDYERKVKEFIERHQIIKQGDRIVVGVSGGPDSLSLLHYLAKRQERYQIRVYAAHLDHMFRGQQSYEELQFVRNFCEDLHIPYVCDRIDVSSYMEESGTGLQEGARKVRYQFLKEVMNHFSANKLALGHHGDDQVETILMRLTRGSSGKGRSGIPYRRNFHQGEIIRPLLSLTKEMIEEYCAHFNLDPRRDPSNSKGDYTRNRFRLKVLPFLKGENGKVHEHFQRFSEEILEDEMFLQELTRQKMNNVWEKNEESIQLQVEAFQAMPLPLQRRGIQLILNYLYKGNPLYTSIHIQQILKFIMSDHPSGHLDLPDGLKVVKSYQTCQFTFETHESQRYEYTLHLGEQVTLPNGDLFSLQISTNFVDTHHAEIFLIDEKKVDLPLIIRTRKQGDRIQLKGSSHSKKIKKLFIDLKIPLNLRNEWPIITDNKGKVLWVPNIKKSNDERTWEDPHGMILVYKKQSSSRGQTNC</sequence>
<dbReference type="NCBIfam" id="TIGR02433">
    <property type="entry name" value="lysidine_TilS_C"/>
    <property type="match status" value="1"/>
</dbReference>
<dbReference type="SUPFAM" id="SSF56037">
    <property type="entry name" value="PheT/TilS domain"/>
    <property type="match status" value="1"/>
</dbReference>
<dbReference type="GO" id="GO:0005524">
    <property type="term" value="F:ATP binding"/>
    <property type="evidence" value="ECO:0007669"/>
    <property type="project" value="UniProtKB-UniRule"/>
</dbReference>
<dbReference type="SUPFAM" id="SSF82829">
    <property type="entry name" value="MesJ substrate recognition domain-like"/>
    <property type="match status" value="1"/>
</dbReference>
<comment type="subcellular location">
    <subcellularLocation>
        <location evidence="1 8">Cytoplasm</location>
    </subcellularLocation>
</comment>
<keyword evidence="6 8" id="KW-0067">ATP-binding</keyword>
<dbReference type="InterPro" id="IPR015262">
    <property type="entry name" value="tRNA_Ile_lys_synt_subst-bd"/>
</dbReference>
<comment type="domain">
    <text evidence="8">The N-terminal region contains the highly conserved SGGXDS motif, predicted to be a P-loop motif involved in ATP binding.</text>
</comment>
<feature type="domain" description="Lysidine-tRNA(Ile) synthetase C-terminal" evidence="9">
    <location>
        <begin position="384"/>
        <end position="458"/>
    </location>
</feature>
<dbReference type="PANTHER" id="PTHR43033">
    <property type="entry name" value="TRNA(ILE)-LYSIDINE SYNTHASE-RELATED"/>
    <property type="match status" value="1"/>
</dbReference>
<feature type="binding site" evidence="8">
    <location>
        <begin position="29"/>
        <end position="34"/>
    </location>
    <ligand>
        <name>ATP</name>
        <dbReference type="ChEBI" id="CHEBI:30616"/>
    </ligand>
</feature>
<evidence type="ECO:0000256" key="4">
    <source>
        <dbReference type="ARBA" id="ARBA00022694"/>
    </source>
</evidence>
<dbReference type="Pfam" id="PF01171">
    <property type="entry name" value="ATP_bind_3"/>
    <property type="match status" value="1"/>
</dbReference>
<dbReference type="InterPro" id="IPR011063">
    <property type="entry name" value="TilS/TtcA_N"/>
</dbReference>
<accession>A0AAJ1WLG8</accession>
<comment type="similarity">
    <text evidence="8">Belongs to the tRNA(Ile)-lysidine synthase family.</text>
</comment>
<dbReference type="AlphaFoldDB" id="A0AAJ1WLG8"/>